<reference evidence="3" key="1">
    <citation type="submission" date="2024-02" db="UniProtKB">
        <authorList>
            <consortium name="WormBaseParasite"/>
        </authorList>
    </citation>
    <scope>IDENTIFICATION</scope>
</reference>
<dbReference type="WBParaSite" id="MBELARI_LOCUS6904">
    <property type="protein sequence ID" value="MBELARI_LOCUS6904"/>
    <property type="gene ID" value="MBELARI_LOCUS6904"/>
</dbReference>
<evidence type="ECO:0000256" key="1">
    <source>
        <dbReference type="SAM" id="SignalP"/>
    </source>
</evidence>
<feature type="chain" id="PRO_5041916950" evidence="1">
    <location>
        <begin position="17"/>
        <end position="128"/>
    </location>
</feature>
<keyword evidence="1" id="KW-0732">Signal</keyword>
<proteinExistence type="predicted"/>
<name>A0AAF3FJ54_9BILA</name>
<dbReference type="Proteomes" id="UP000887575">
    <property type="component" value="Unassembled WGS sequence"/>
</dbReference>
<sequence length="128" mass="13385">MILLYFVSSLIGIVTACAPTSPTNGPSSTCCPIDVFNEAASTGRALFNPQLSQCPDTANFICSVRDDGVTDPTIIQINGATTIATGPNGINTMVGLQCMRSSRIWQYTDMQGTVTTVTSITCLNNAAG</sequence>
<keyword evidence="2" id="KW-1185">Reference proteome</keyword>
<protein>
    <submittedName>
        <fullName evidence="3">C6 domain-containing protein</fullName>
    </submittedName>
</protein>
<evidence type="ECO:0000313" key="2">
    <source>
        <dbReference type="Proteomes" id="UP000887575"/>
    </source>
</evidence>
<accession>A0AAF3FJ54</accession>
<evidence type="ECO:0000313" key="3">
    <source>
        <dbReference type="WBParaSite" id="MBELARI_LOCUS6904"/>
    </source>
</evidence>
<dbReference type="AlphaFoldDB" id="A0AAF3FJ54"/>
<feature type="signal peptide" evidence="1">
    <location>
        <begin position="1"/>
        <end position="16"/>
    </location>
</feature>
<organism evidence="2 3">
    <name type="scientific">Mesorhabditis belari</name>
    <dbReference type="NCBI Taxonomy" id="2138241"/>
    <lineage>
        <taxon>Eukaryota</taxon>
        <taxon>Metazoa</taxon>
        <taxon>Ecdysozoa</taxon>
        <taxon>Nematoda</taxon>
        <taxon>Chromadorea</taxon>
        <taxon>Rhabditida</taxon>
        <taxon>Rhabditina</taxon>
        <taxon>Rhabditomorpha</taxon>
        <taxon>Rhabditoidea</taxon>
        <taxon>Rhabditidae</taxon>
        <taxon>Mesorhabditinae</taxon>
        <taxon>Mesorhabditis</taxon>
    </lineage>
</organism>